<dbReference type="PANTHER" id="PTHR46083">
    <property type="match status" value="1"/>
</dbReference>
<dbReference type="GO" id="GO:0019252">
    <property type="term" value="P:starch biosynthetic process"/>
    <property type="evidence" value="ECO:0007669"/>
    <property type="project" value="UniProtKB-KW"/>
</dbReference>
<sequence>MVILANAASPLPFYFSNFNSRGNQKWVKARVVCCVRLEDQDSVEMSQTSSVESELYHSDIWRLFKEAQQNILYLNKQRLMAVEELNKAKKEKHVLQNRIEELENEKQMHAGRDKLSSCWEMLLRIDSMVLTGLIGSEDASYLRSLVMDRKVGIADALSPLLQKTDTELLGELCHLSEQSKRSGFHIVHICTEMEPVISIGSLASYVTGLSRALQRKGNLVEVILPKYNSLDLSVVQGLRETQTEFYSYFNGQLYGNKIWTGVVCGIGVTFIHPIYYSSFFNRERVYGYSDDFDRFTYFSRASLDYIVKSGKHPDVLHIHNWETAIIGPLFWDIFVNQGLGATRILLTCQSLNSQCLEQPVKLELCGLDPFRLHRADRLQDNTKTHLINILKGGVVYSNKVVVMSSMHSKGRIMSLGHGLEPTIATHKDKLLIAPYGFENSTWDPSRDQLIPENYTATVMKGKAVCKAELQQQTGLSECASSVLVGCIISEVSDVDLENLMGVINIASMQNIQFVFMRVSEVPSINRSLNSFQEQLKDSHWRFINEYDEALLHLIFGGSDIILCQSYDEPVLQVPLKALKYGAAPIAMASIGKGFRHHVDHDLESTQFAQYINSTFANMSLIEALDEIENRPLKWKQRINHGIIIIYKWMSWHTGKRLLTLALLRALCWQFIISSSAISTMKNLHLTHILCIRNKEYPWGLDGFCERRKPH</sequence>
<evidence type="ECO:0000256" key="4">
    <source>
        <dbReference type="ARBA" id="ARBA00022676"/>
    </source>
</evidence>
<name>A0AAD3Y2N2_NEPGR</name>
<evidence type="ECO:0000256" key="3">
    <source>
        <dbReference type="ARBA" id="ARBA00012588"/>
    </source>
</evidence>
<dbReference type="EMBL" id="BSYO01000029">
    <property type="protein sequence ID" value="GMH25275.1"/>
    <property type="molecule type" value="Genomic_DNA"/>
</dbReference>
<accession>A0AAD3Y2N2</accession>
<dbReference type="GO" id="GO:0009011">
    <property type="term" value="F:alpha-1,4-glucan glucosyltransferase (ADP-glucose donor) activity"/>
    <property type="evidence" value="ECO:0007669"/>
    <property type="project" value="UniProtKB-EC"/>
</dbReference>
<evidence type="ECO:0000313" key="9">
    <source>
        <dbReference type="EMBL" id="GMH25275.1"/>
    </source>
</evidence>
<gene>
    <name evidence="9" type="ORF">Nepgr_027118</name>
</gene>
<evidence type="ECO:0000256" key="1">
    <source>
        <dbReference type="ARBA" id="ARBA00001478"/>
    </source>
</evidence>
<comment type="pathway">
    <text evidence="2">Glycan biosynthesis; starch biosynthesis.</text>
</comment>
<keyword evidence="5" id="KW-0808">Transferase</keyword>
<organism evidence="9 10">
    <name type="scientific">Nepenthes gracilis</name>
    <name type="common">Slender pitcher plant</name>
    <dbReference type="NCBI Taxonomy" id="150966"/>
    <lineage>
        <taxon>Eukaryota</taxon>
        <taxon>Viridiplantae</taxon>
        <taxon>Streptophyta</taxon>
        <taxon>Embryophyta</taxon>
        <taxon>Tracheophyta</taxon>
        <taxon>Spermatophyta</taxon>
        <taxon>Magnoliopsida</taxon>
        <taxon>eudicotyledons</taxon>
        <taxon>Gunneridae</taxon>
        <taxon>Pentapetalae</taxon>
        <taxon>Caryophyllales</taxon>
        <taxon>Nepenthaceae</taxon>
        <taxon>Nepenthes</taxon>
    </lineage>
</organism>
<feature type="domain" description="Starch synthase catalytic" evidence="8">
    <location>
        <begin position="185"/>
        <end position="421"/>
    </location>
</feature>
<reference evidence="9" key="1">
    <citation type="submission" date="2023-05" db="EMBL/GenBank/DDBJ databases">
        <title>Nepenthes gracilis genome sequencing.</title>
        <authorList>
            <person name="Fukushima K."/>
        </authorList>
    </citation>
    <scope>NUCLEOTIDE SEQUENCE</scope>
    <source>
        <strain evidence="9">SING2019-196</strain>
    </source>
</reference>
<feature type="coiled-coil region" evidence="7">
    <location>
        <begin position="85"/>
        <end position="112"/>
    </location>
</feature>
<dbReference type="SUPFAM" id="SSF53756">
    <property type="entry name" value="UDP-Glycosyltransferase/glycogen phosphorylase"/>
    <property type="match status" value="1"/>
</dbReference>
<proteinExistence type="predicted"/>
<dbReference type="InterPro" id="IPR013534">
    <property type="entry name" value="Starch_synth_cat_dom"/>
</dbReference>
<keyword evidence="10" id="KW-1185">Reference proteome</keyword>
<evidence type="ECO:0000256" key="2">
    <source>
        <dbReference type="ARBA" id="ARBA00004727"/>
    </source>
</evidence>
<evidence type="ECO:0000259" key="8">
    <source>
        <dbReference type="Pfam" id="PF08323"/>
    </source>
</evidence>
<dbReference type="Gene3D" id="3.40.50.2000">
    <property type="entry name" value="Glycogen Phosphorylase B"/>
    <property type="match status" value="2"/>
</dbReference>
<evidence type="ECO:0000256" key="7">
    <source>
        <dbReference type="SAM" id="Coils"/>
    </source>
</evidence>
<keyword evidence="6" id="KW-0750">Starch biosynthesis</keyword>
<protein>
    <recommendedName>
        <fullName evidence="3">starch synthase</fullName>
        <ecNumber evidence="3">2.4.1.21</ecNumber>
    </recommendedName>
</protein>
<comment type="caution">
    <text evidence="9">The sequence shown here is derived from an EMBL/GenBank/DDBJ whole genome shotgun (WGS) entry which is preliminary data.</text>
</comment>
<dbReference type="Pfam" id="PF08323">
    <property type="entry name" value="Glyco_transf_5"/>
    <property type="match status" value="1"/>
</dbReference>
<dbReference type="PANTHER" id="PTHR46083:SF3">
    <property type="entry name" value="UDP-GLYCOSYLTRANSFERASE SUPERFAMILY PROTEIN"/>
    <property type="match status" value="1"/>
</dbReference>
<evidence type="ECO:0000256" key="5">
    <source>
        <dbReference type="ARBA" id="ARBA00022679"/>
    </source>
</evidence>
<keyword evidence="7" id="KW-0175">Coiled coil</keyword>
<dbReference type="Proteomes" id="UP001279734">
    <property type="component" value="Unassembled WGS sequence"/>
</dbReference>
<keyword evidence="4" id="KW-0328">Glycosyltransferase</keyword>
<evidence type="ECO:0000313" key="10">
    <source>
        <dbReference type="Proteomes" id="UP001279734"/>
    </source>
</evidence>
<dbReference type="EC" id="2.4.1.21" evidence="3"/>
<comment type="catalytic activity">
    <reaction evidence="1">
        <text>[(1-&gt;4)-alpha-D-glucosyl](n) + ADP-alpha-D-glucose = [(1-&gt;4)-alpha-D-glucosyl](n+1) + ADP + H(+)</text>
        <dbReference type="Rhea" id="RHEA:18189"/>
        <dbReference type="Rhea" id="RHEA-COMP:9584"/>
        <dbReference type="Rhea" id="RHEA-COMP:9587"/>
        <dbReference type="ChEBI" id="CHEBI:15378"/>
        <dbReference type="ChEBI" id="CHEBI:15444"/>
        <dbReference type="ChEBI" id="CHEBI:57498"/>
        <dbReference type="ChEBI" id="CHEBI:456216"/>
        <dbReference type="EC" id="2.4.1.21"/>
    </reaction>
</comment>
<dbReference type="AlphaFoldDB" id="A0AAD3Y2N2"/>
<evidence type="ECO:0000256" key="6">
    <source>
        <dbReference type="ARBA" id="ARBA00022922"/>
    </source>
</evidence>